<sequence>MPTQIAVRRTDGRIWEPPLTLRGVIARSAVLCALAGAALLLMYLASLSWTFLGITLAAVILAFLPFLRNPPSSKRELSSVEWPHGVGLHVPEKAVPVRGIVRVALIAVAYFCLAATSHFTYLGMEPTRWNSDFRWTLLWVTGLSILLFLGTLVSLMALLFRPKPGETGFTVFDSGLAIPDAAKLKSPPKLVTPKNTPPIPQAFYRWEDLRAITPLAKNLPLLDGVVRSTPLIRIETAAQTSEASECIIHPERHAFDPELMYALLVHLWKTPEDRALVRDPGALIAAVENARPNLPAENQAFHSP</sequence>
<feature type="transmembrane region" description="Helical" evidence="1">
    <location>
        <begin position="49"/>
        <end position="67"/>
    </location>
</feature>
<accession>A0A846RL07</accession>
<evidence type="ECO:0000256" key="1">
    <source>
        <dbReference type="SAM" id="Phobius"/>
    </source>
</evidence>
<comment type="caution">
    <text evidence="2">The sequence shown here is derived from an EMBL/GenBank/DDBJ whole genome shotgun (WGS) entry which is preliminary data.</text>
</comment>
<keyword evidence="3" id="KW-1185">Reference proteome</keyword>
<evidence type="ECO:0000313" key="3">
    <source>
        <dbReference type="Proteomes" id="UP000547458"/>
    </source>
</evidence>
<name>A0A846RL07_9MICC</name>
<dbReference type="Proteomes" id="UP000547458">
    <property type="component" value="Unassembled WGS sequence"/>
</dbReference>
<keyword evidence="1" id="KW-0472">Membrane</keyword>
<dbReference type="AlphaFoldDB" id="A0A846RL07"/>
<dbReference type="RefSeq" id="WP_167995210.1">
    <property type="nucleotide sequence ID" value="NZ_JAATJL010000001.1"/>
</dbReference>
<organism evidence="2 3">
    <name type="scientific">Arthrobacter pigmenti</name>
    <dbReference type="NCBI Taxonomy" id="271432"/>
    <lineage>
        <taxon>Bacteria</taxon>
        <taxon>Bacillati</taxon>
        <taxon>Actinomycetota</taxon>
        <taxon>Actinomycetes</taxon>
        <taxon>Micrococcales</taxon>
        <taxon>Micrococcaceae</taxon>
        <taxon>Arthrobacter</taxon>
    </lineage>
</organism>
<feature type="transmembrane region" description="Helical" evidence="1">
    <location>
        <begin position="136"/>
        <end position="160"/>
    </location>
</feature>
<gene>
    <name evidence="2" type="ORF">BJ994_002969</name>
</gene>
<dbReference type="EMBL" id="JAATJL010000001">
    <property type="protein sequence ID" value="NJC23893.1"/>
    <property type="molecule type" value="Genomic_DNA"/>
</dbReference>
<feature type="transmembrane region" description="Helical" evidence="1">
    <location>
        <begin position="103"/>
        <end position="124"/>
    </location>
</feature>
<keyword evidence="1" id="KW-1133">Transmembrane helix</keyword>
<keyword evidence="1" id="KW-0812">Transmembrane</keyword>
<feature type="transmembrane region" description="Helical" evidence="1">
    <location>
        <begin position="21"/>
        <end position="43"/>
    </location>
</feature>
<reference evidence="2 3" key="1">
    <citation type="submission" date="2020-03" db="EMBL/GenBank/DDBJ databases">
        <title>Sequencing the genomes of 1000 actinobacteria strains.</title>
        <authorList>
            <person name="Klenk H.-P."/>
        </authorList>
    </citation>
    <scope>NUCLEOTIDE SEQUENCE [LARGE SCALE GENOMIC DNA]</scope>
    <source>
        <strain evidence="2 3">DSM 16403</strain>
    </source>
</reference>
<proteinExistence type="predicted"/>
<evidence type="ECO:0000313" key="2">
    <source>
        <dbReference type="EMBL" id="NJC23893.1"/>
    </source>
</evidence>
<protein>
    <submittedName>
        <fullName evidence="2">Uncharacterized protein</fullName>
    </submittedName>
</protein>